<evidence type="ECO:0000313" key="3">
    <source>
        <dbReference type="Proteomes" id="UP000032740"/>
    </source>
</evidence>
<keyword evidence="1" id="KW-0472">Membrane</keyword>
<dbReference type="EMBL" id="FO681347">
    <property type="protein sequence ID" value="CCV64232.1"/>
    <property type="molecule type" value="Genomic_DNA"/>
</dbReference>
<keyword evidence="3" id="KW-1185">Reference proteome</keyword>
<reference evidence="2 3" key="1">
    <citation type="journal article" date="2013" name="J. Mol. Microbiol. Biotechnol.">
        <title>Analysis of the Complete Genomes of Acholeplasma brassicae , A. palmae and A. laidlawii and Their Comparison to the Obligate Parasites from ' Candidatus Phytoplasma'.</title>
        <authorList>
            <person name="Kube M."/>
            <person name="Siewert C."/>
            <person name="Migdoll A.M."/>
            <person name="Duduk B."/>
            <person name="Holz S."/>
            <person name="Rabus R."/>
            <person name="Seemuller E."/>
            <person name="Mitrovic J."/>
            <person name="Muller I."/>
            <person name="Buttner C."/>
            <person name="Reinhardt R."/>
        </authorList>
    </citation>
    <scope>NUCLEOTIDE SEQUENCE [LARGE SCALE GENOMIC DNA]</scope>
    <source>
        <strain evidence="2 3">J233</strain>
    </source>
</reference>
<sequence>MRNKLKMSSTVLPLLFLTIPEDIKIIIIVVLSVIVAILLIYLIYLILKGQKKQPITKEQKEELRSQENTVHEVKIEIKKEPVEVKKEEVPIQKTETKQVLVVDEKPKVVIPPVTDLEDDGLYIRYNYSFVARLHQAPKESQERFSTLKNHILSYEEVTIRDSWRNERYMHKKDPIAKVWIHGNVIDLYINLDPNKIDKEKYSIVDMSDKKMHDSTPVLFKIVGNRTLDQAIELLDMRLANLKKKENFTKTDYTVPYIDKKTLLESKLIKINKA</sequence>
<feature type="transmembrane region" description="Helical" evidence="1">
    <location>
        <begin position="25"/>
        <end position="47"/>
    </location>
</feature>
<keyword evidence="1" id="KW-1133">Transmembrane helix</keyword>
<dbReference type="HOGENOM" id="CLU_1017899_0_0_14"/>
<proteinExistence type="predicted"/>
<accession>U4KKP7</accession>
<keyword evidence="1" id="KW-0812">Transmembrane</keyword>
<dbReference type="Proteomes" id="UP000032740">
    <property type="component" value="Chromosome"/>
</dbReference>
<dbReference type="AlphaFoldDB" id="U4KKP7"/>
<evidence type="ECO:0000313" key="2">
    <source>
        <dbReference type="EMBL" id="CCV64232.1"/>
    </source>
</evidence>
<gene>
    <name evidence="2" type="ORF">BN85406550</name>
</gene>
<dbReference type="OrthoDB" id="385328at2"/>
<dbReference type="STRING" id="1318466.BN85406550"/>
<dbReference type="KEGG" id="apal:BN85406550"/>
<organism evidence="2 3">
    <name type="scientific">Alteracholeplasma palmae (strain ATCC 49389 / J233)</name>
    <name type="common">Acholeplasma palmae</name>
    <dbReference type="NCBI Taxonomy" id="1318466"/>
    <lineage>
        <taxon>Bacteria</taxon>
        <taxon>Bacillati</taxon>
        <taxon>Mycoplasmatota</taxon>
        <taxon>Mollicutes</taxon>
        <taxon>Acholeplasmatales</taxon>
        <taxon>Acholeplasmataceae</taxon>
        <taxon>Acholeplasma</taxon>
    </lineage>
</organism>
<protein>
    <submittedName>
        <fullName evidence="2">Uncharacterized protein</fullName>
    </submittedName>
</protein>
<evidence type="ECO:0000256" key="1">
    <source>
        <dbReference type="SAM" id="Phobius"/>
    </source>
</evidence>
<dbReference type="RefSeq" id="WP_026658333.1">
    <property type="nucleotide sequence ID" value="NC_022538.1"/>
</dbReference>
<name>U4KKP7_ALTPJ</name>